<dbReference type="Proteomes" id="UP000828941">
    <property type="component" value="Chromosome 10"/>
</dbReference>
<dbReference type="EMBL" id="CM039435">
    <property type="protein sequence ID" value="KAI4317868.1"/>
    <property type="molecule type" value="Genomic_DNA"/>
</dbReference>
<comment type="caution">
    <text evidence="1">The sequence shown here is derived from an EMBL/GenBank/DDBJ whole genome shotgun (WGS) entry which is preliminary data.</text>
</comment>
<sequence>MSNAHCDMISFELLYMTIIHEMEFLSSCDCGSAREEGKWTQTEQWGCRLCFSSRQSSPIAHSFVHRVAFSICFSSTFSWGFLRKTQVGLVRL</sequence>
<keyword evidence="2" id="KW-1185">Reference proteome</keyword>
<protein>
    <submittedName>
        <fullName evidence="1">Uncharacterized protein</fullName>
    </submittedName>
</protein>
<organism evidence="1 2">
    <name type="scientific">Bauhinia variegata</name>
    <name type="common">Purple orchid tree</name>
    <name type="synonym">Phanera variegata</name>
    <dbReference type="NCBI Taxonomy" id="167791"/>
    <lineage>
        <taxon>Eukaryota</taxon>
        <taxon>Viridiplantae</taxon>
        <taxon>Streptophyta</taxon>
        <taxon>Embryophyta</taxon>
        <taxon>Tracheophyta</taxon>
        <taxon>Spermatophyta</taxon>
        <taxon>Magnoliopsida</taxon>
        <taxon>eudicotyledons</taxon>
        <taxon>Gunneridae</taxon>
        <taxon>Pentapetalae</taxon>
        <taxon>rosids</taxon>
        <taxon>fabids</taxon>
        <taxon>Fabales</taxon>
        <taxon>Fabaceae</taxon>
        <taxon>Cercidoideae</taxon>
        <taxon>Cercideae</taxon>
        <taxon>Bauhiniinae</taxon>
        <taxon>Bauhinia</taxon>
    </lineage>
</organism>
<name>A0ACB9M1P3_BAUVA</name>
<accession>A0ACB9M1P3</accession>
<reference evidence="1 2" key="1">
    <citation type="journal article" date="2022" name="DNA Res.">
        <title>Chromosomal-level genome assembly of the orchid tree Bauhinia variegata (Leguminosae; Cercidoideae) supports the allotetraploid origin hypothesis of Bauhinia.</title>
        <authorList>
            <person name="Zhong Y."/>
            <person name="Chen Y."/>
            <person name="Zheng D."/>
            <person name="Pang J."/>
            <person name="Liu Y."/>
            <person name="Luo S."/>
            <person name="Meng S."/>
            <person name="Qian L."/>
            <person name="Wei D."/>
            <person name="Dai S."/>
            <person name="Zhou R."/>
        </authorList>
    </citation>
    <scope>NUCLEOTIDE SEQUENCE [LARGE SCALE GENOMIC DNA]</scope>
    <source>
        <strain evidence="1">BV-YZ2020</strain>
    </source>
</reference>
<proteinExistence type="predicted"/>
<evidence type="ECO:0000313" key="1">
    <source>
        <dbReference type="EMBL" id="KAI4317868.1"/>
    </source>
</evidence>
<evidence type="ECO:0000313" key="2">
    <source>
        <dbReference type="Proteomes" id="UP000828941"/>
    </source>
</evidence>
<gene>
    <name evidence="1" type="ORF">L6164_025699</name>
</gene>